<keyword evidence="2" id="KW-1185">Reference proteome</keyword>
<evidence type="ECO:0000313" key="1">
    <source>
        <dbReference type="EMBL" id="KAI9912986.1"/>
    </source>
</evidence>
<proteinExistence type="predicted"/>
<organism evidence="1 2">
    <name type="scientific">Peronosclerospora sorghi</name>
    <dbReference type="NCBI Taxonomy" id="230839"/>
    <lineage>
        <taxon>Eukaryota</taxon>
        <taxon>Sar</taxon>
        <taxon>Stramenopiles</taxon>
        <taxon>Oomycota</taxon>
        <taxon>Peronosporomycetes</taxon>
        <taxon>Peronosporales</taxon>
        <taxon>Peronosporaceae</taxon>
        <taxon>Peronosclerospora</taxon>
    </lineage>
</organism>
<evidence type="ECO:0000313" key="2">
    <source>
        <dbReference type="Proteomes" id="UP001163321"/>
    </source>
</evidence>
<reference evidence="1 2" key="1">
    <citation type="journal article" date="2022" name="bioRxiv">
        <title>The genome of the oomycete Peronosclerospora sorghi, a cosmopolitan pathogen of maize and sorghum, is inflated with dispersed pseudogenes.</title>
        <authorList>
            <person name="Fletcher K."/>
            <person name="Martin F."/>
            <person name="Isakeit T."/>
            <person name="Cavanaugh K."/>
            <person name="Magill C."/>
            <person name="Michelmore R."/>
        </authorList>
    </citation>
    <scope>NUCLEOTIDE SEQUENCE [LARGE SCALE GENOMIC DNA]</scope>
    <source>
        <strain evidence="1">P6</strain>
    </source>
</reference>
<comment type="caution">
    <text evidence="1">The sequence shown here is derived from an EMBL/GenBank/DDBJ whole genome shotgun (WGS) entry which is preliminary data.</text>
</comment>
<protein>
    <submittedName>
        <fullName evidence="1">Uncharacterized protein</fullName>
    </submittedName>
</protein>
<gene>
    <name evidence="1" type="ORF">PsorP6_006629</name>
</gene>
<sequence>MYRIPVGFILVFWVAVPLCLPATPLEMMAGWLFGVSYGVVVITVGKTGGSTLTFLLGRSMGKALIGGYLRTKSSTFRAFADVLNSSSWKPVILYQLSSIPNLVKIYSLAVTQVSVMRFAISSAVGNIPHAILCSYIGDQVTDIAAIFTGETKITTSRMMMLITSISLTLLALAFLVVYTKRQLLELQKHQRRSSSEEEDRLLSIEVDGATPTNSVYPSTSVGDEQLPALALYKSDTQQLSTRTK</sequence>
<name>A0ACC0W3T2_9STRA</name>
<dbReference type="Proteomes" id="UP001163321">
    <property type="component" value="Chromosome 4"/>
</dbReference>
<accession>A0ACC0W3T2</accession>
<dbReference type="EMBL" id="CM047583">
    <property type="protein sequence ID" value="KAI9912986.1"/>
    <property type="molecule type" value="Genomic_DNA"/>
</dbReference>